<gene>
    <name evidence="2" type="ORF">MERGE_001067</name>
</gene>
<accession>A0A899G1N0</accession>
<dbReference type="PANTHER" id="PTHR28207">
    <property type="entry name" value="ATP SYNTHASE SUBUNIT H, MITOCHONDRIAL"/>
    <property type="match status" value="1"/>
</dbReference>
<evidence type="ECO:0000313" key="2">
    <source>
        <dbReference type="EMBL" id="QSL66683.1"/>
    </source>
</evidence>
<reference evidence="2" key="1">
    <citation type="submission" date="2020-06" db="EMBL/GenBank/DDBJ databases">
        <title>Genomes of multiple members of Pneumocystis genus reveal paths to human pathogen Pneumocystis jirovecii.</title>
        <authorList>
            <person name="Cisse O.H."/>
            <person name="Ma L."/>
            <person name="Dekker J."/>
            <person name="Khil P."/>
            <person name="Jo J."/>
            <person name="Brenchley J."/>
            <person name="Blair R."/>
            <person name="Pahar B."/>
            <person name="Chabe M."/>
            <person name="Van Rompay K.A."/>
            <person name="Keesler R."/>
            <person name="Sukura A."/>
            <person name="Hirsch V."/>
            <person name="Kutty G."/>
            <person name="Liu Y."/>
            <person name="Peng L."/>
            <person name="Chen J."/>
            <person name="Song J."/>
            <person name="Weissenbacher-Lang C."/>
            <person name="Xu J."/>
            <person name="Upham N.S."/>
            <person name="Stajich J.E."/>
            <person name="Cuomo C.A."/>
            <person name="Cushion M.T."/>
            <person name="Kovacs J.A."/>
        </authorList>
    </citation>
    <scope>NUCLEOTIDE SEQUENCE</scope>
    <source>
        <strain evidence="2">2A</strain>
    </source>
</reference>
<evidence type="ECO:0000313" key="3">
    <source>
        <dbReference type="Proteomes" id="UP000663699"/>
    </source>
</evidence>
<sequence>MRMFTRPSFGQNEDIVKELYLRELKNCKPFAVKSNDSEGQVKAWRLPDAPEVPEIDLNFDAELKTYEKEAEIESSALSDARDPLEELFQKEEEKAGH</sequence>
<feature type="region of interest" description="Disordered" evidence="1">
    <location>
        <begin position="74"/>
        <end position="97"/>
    </location>
</feature>
<dbReference type="EMBL" id="CP054544">
    <property type="protein sequence ID" value="QSL66683.1"/>
    <property type="molecule type" value="Genomic_DNA"/>
</dbReference>
<dbReference type="InterPro" id="IPR019711">
    <property type="entry name" value="ATP_synth_F0_suH"/>
</dbReference>
<evidence type="ECO:0000256" key="1">
    <source>
        <dbReference type="SAM" id="MobiDB-lite"/>
    </source>
</evidence>
<dbReference type="AlphaFoldDB" id="A0A899G1N0"/>
<dbReference type="OrthoDB" id="274752at2759"/>
<proteinExistence type="predicted"/>
<name>A0A899G1N0_9ASCO</name>
<feature type="compositionally biased region" description="Basic and acidic residues" evidence="1">
    <location>
        <begin position="79"/>
        <end position="97"/>
    </location>
</feature>
<dbReference type="GO" id="GO:0046933">
    <property type="term" value="F:proton-transporting ATP synthase activity, rotational mechanism"/>
    <property type="evidence" value="ECO:0007669"/>
    <property type="project" value="TreeGrafter"/>
</dbReference>
<organism evidence="2 3">
    <name type="scientific">Pneumocystis wakefieldiae</name>
    <dbReference type="NCBI Taxonomy" id="38082"/>
    <lineage>
        <taxon>Eukaryota</taxon>
        <taxon>Fungi</taxon>
        <taxon>Dikarya</taxon>
        <taxon>Ascomycota</taxon>
        <taxon>Taphrinomycotina</taxon>
        <taxon>Pneumocystomycetes</taxon>
        <taxon>Pneumocystaceae</taxon>
        <taxon>Pneumocystis</taxon>
    </lineage>
</organism>
<dbReference type="Pfam" id="PF10775">
    <property type="entry name" value="ATP_sub_h"/>
    <property type="match status" value="1"/>
</dbReference>
<keyword evidence="3" id="KW-1185">Reference proteome</keyword>
<dbReference type="PANTHER" id="PTHR28207:SF1">
    <property type="entry name" value="ATP SYNTHASE SUBUNIT H, MITOCHONDRIAL"/>
    <property type="match status" value="1"/>
</dbReference>
<dbReference type="Proteomes" id="UP000663699">
    <property type="component" value="Chromosome 13"/>
</dbReference>
<protein>
    <submittedName>
        <fullName evidence="2">Uncharacterized protein</fullName>
    </submittedName>
</protein>